<protein>
    <submittedName>
        <fullName evidence="1">Ribbon-helix-helix protein, CopG family</fullName>
    </submittedName>
</protein>
<dbReference type="RefSeq" id="WP_135624061.1">
    <property type="nucleotide sequence ID" value="NZ_RQGD01000034.1"/>
</dbReference>
<name>A0A4R9K041_9LEPT</name>
<keyword evidence="2" id="KW-1185">Reference proteome</keyword>
<evidence type="ECO:0000313" key="2">
    <source>
        <dbReference type="Proteomes" id="UP000297693"/>
    </source>
</evidence>
<proteinExistence type="predicted"/>
<organism evidence="1 2">
    <name type="scientific">Leptospira ognonensis</name>
    <dbReference type="NCBI Taxonomy" id="2484945"/>
    <lineage>
        <taxon>Bacteria</taxon>
        <taxon>Pseudomonadati</taxon>
        <taxon>Spirochaetota</taxon>
        <taxon>Spirochaetia</taxon>
        <taxon>Leptospirales</taxon>
        <taxon>Leptospiraceae</taxon>
        <taxon>Leptospira</taxon>
    </lineage>
</organism>
<dbReference type="Proteomes" id="UP000297693">
    <property type="component" value="Unassembled WGS sequence"/>
</dbReference>
<gene>
    <name evidence="1" type="ORF">EHQ58_11660</name>
</gene>
<comment type="caution">
    <text evidence="1">The sequence shown here is derived from an EMBL/GenBank/DDBJ whole genome shotgun (WGS) entry which is preliminary data.</text>
</comment>
<reference evidence="1" key="1">
    <citation type="journal article" date="2019" name="PLoS Negl. Trop. Dis.">
        <title>Revisiting the worldwide diversity of Leptospira species in the environment.</title>
        <authorList>
            <person name="Vincent A.T."/>
            <person name="Schiettekatte O."/>
            <person name="Bourhy P."/>
            <person name="Veyrier F.J."/>
            <person name="Picardeau M."/>
        </authorList>
    </citation>
    <scope>NUCLEOTIDE SEQUENCE [LARGE SCALE GENOMIC DNA]</scope>
    <source>
        <strain evidence="1">201702476</strain>
    </source>
</reference>
<dbReference type="OrthoDB" id="345712at2"/>
<dbReference type="EMBL" id="RQGD01000034">
    <property type="protein sequence ID" value="TGL58042.1"/>
    <property type="molecule type" value="Genomic_DNA"/>
</dbReference>
<evidence type="ECO:0000313" key="1">
    <source>
        <dbReference type="EMBL" id="TGL58042.1"/>
    </source>
</evidence>
<accession>A0A4R9K041</accession>
<dbReference type="CDD" id="cd21631">
    <property type="entry name" value="RHH_CopG_NikR-like"/>
    <property type="match status" value="1"/>
</dbReference>
<dbReference type="AlphaFoldDB" id="A0A4R9K041"/>
<sequence length="63" mass="7326">MAKIDKRFQILFSEEEILLLKNEADKRGISQGELLRLALRNEVTHKSDFLKIKAIRSLTEVLD</sequence>